<dbReference type="FunFam" id="3.60.21.10:FF:000036">
    <property type="entry name" value="Serine/threonine protein phosphatase 5"/>
    <property type="match status" value="1"/>
</dbReference>
<dbReference type="AlphaFoldDB" id="A0A1Y1UZC8"/>
<comment type="catalytic activity">
    <reaction evidence="12">
        <text>O-phospho-L-seryl-[protein] + H2O = L-seryl-[protein] + phosphate</text>
        <dbReference type="Rhea" id="RHEA:20629"/>
        <dbReference type="Rhea" id="RHEA-COMP:9863"/>
        <dbReference type="Rhea" id="RHEA-COMP:11604"/>
        <dbReference type="ChEBI" id="CHEBI:15377"/>
        <dbReference type="ChEBI" id="CHEBI:29999"/>
        <dbReference type="ChEBI" id="CHEBI:43474"/>
        <dbReference type="ChEBI" id="CHEBI:83421"/>
        <dbReference type="EC" id="3.1.3.16"/>
    </reaction>
    <physiologicalReaction direction="left-to-right" evidence="12">
        <dbReference type="Rhea" id="RHEA:20630"/>
    </physiologicalReaction>
</comment>
<evidence type="ECO:0000256" key="13">
    <source>
        <dbReference type="ARBA" id="ARBA00048832"/>
    </source>
</evidence>
<keyword evidence="5" id="KW-0479">Metal-binding</keyword>
<dbReference type="InterPro" id="IPR041753">
    <property type="entry name" value="PP5_C"/>
</dbReference>
<dbReference type="InterPro" id="IPR011990">
    <property type="entry name" value="TPR-like_helical_dom_sf"/>
</dbReference>
<dbReference type="PROSITE" id="PS00125">
    <property type="entry name" value="SER_THR_PHOSPHATASE"/>
    <property type="match status" value="1"/>
</dbReference>
<dbReference type="GO" id="GO:0005737">
    <property type="term" value="C:cytoplasm"/>
    <property type="evidence" value="ECO:0007669"/>
    <property type="project" value="EnsemblFungi"/>
</dbReference>
<evidence type="ECO:0000256" key="12">
    <source>
        <dbReference type="ARBA" id="ARBA00047986"/>
    </source>
</evidence>
<evidence type="ECO:0000256" key="10">
    <source>
        <dbReference type="ARBA" id="ARBA00023211"/>
    </source>
</evidence>
<comment type="similarity">
    <text evidence="4">Belongs to the PPP phosphatase family. PP-5 (PP-T) subfamily.</text>
</comment>
<keyword evidence="10" id="KW-0464">Manganese</keyword>
<reference evidence="18 19" key="2">
    <citation type="submission" date="2016-08" db="EMBL/GenBank/DDBJ databases">
        <title>Pervasive Adenine N6-methylation of Active Genes in Fungi.</title>
        <authorList>
            <consortium name="DOE Joint Genome Institute"/>
            <person name="Mondo S.J."/>
            <person name="Dannebaum R.O."/>
            <person name="Kuo R.C."/>
            <person name="Labutti K."/>
            <person name="Haridas S."/>
            <person name="Kuo A."/>
            <person name="Salamov A."/>
            <person name="Ahrendt S.R."/>
            <person name="Lipzen A."/>
            <person name="Sullivan W."/>
            <person name="Andreopoulos W.B."/>
            <person name="Clum A."/>
            <person name="Lindquist E."/>
            <person name="Daum C."/>
            <person name="Ramamoorthy G.K."/>
            <person name="Gryganskyi A."/>
            <person name="Culley D."/>
            <person name="Magnuson J.K."/>
            <person name="James T.Y."/>
            <person name="O'Malley M.A."/>
            <person name="Stajich J.E."/>
            <person name="Spatafora J.W."/>
            <person name="Visel A."/>
            <person name="Grigoriev I.V."/>
        </authorList>
    </citation>
    <scope>NUCLEOTIDE SEQUENCE [LARGE SCALE GENOMIC DNA]</scope>
    <source>
        <strain evidence="19">finn</strain>
    </source>
</reference>
<comment type="cofactor">
    <cofactor evidence="2">
        <name>Mg(2+)</name>
        <dbReference type="ChEBI" id="CHEBI:18420"/>
    </cofactor>
</comment>
<keyword evidence="19" id="KW-1185">Reference proteome</keyword>
<dbReference type="SMART" id="SM00156">
    <property type="entry name" value="PP2Ac"/>
    <property type="match status" value="1"/>
</dbReference>
<dbReference type="GO" id="GO:0004722">
    <property type="term" value="F:protein serine/threonine phosphatase activity"/>
    <property type="evidence" value="ECO:0007669"/>
    <property type="project" value="UniProtKB-EC"/>
</dbReference>
<dbReference type="InterPro" id="IPR006186">
    <property type="entry name" value="Ser/Thr-sp_prot-phosphatase"/>
</dbReference>
<evidence type="ECO:0000256" key="5">
    <source>
        <dbReference type="ARBA" id="ARBA00022723"/>
    </source>
</evidence>
<proteinExistence type="inferred from homology"/>
<evidence type="ECO:0000313" key="19">
    <source>
        <dbReference type="Proteomes" id="UP000193719"/>
    </source>
</evidence>
<dbReference type="SUPFAM" id="SSF48452">
    <property type="entry name" value="TPR-like"/>
    <property type="match status" value="1"/>
</dbReference>
<evidence type="ECO:0000256" key="8">
    <source>
        <dbReference type="ARBA" id="ARBA00022803"/>
    </source>
</evidence>
<dbReference type="STRING" id="1754191.A0A1Y1UZC8"/>
<sequence length="497" mass="56801">MSLEAAGEENIIEEKKYTSIDEVPKEDIEKAEKVKAEANVLFKNKSYDKAIEKYSEAIKLNPFAPVYYSNRAFAHIKEESYGYALADANKCIELDSKFIKGYYRRAIAHMALLNLKDALKDLRAVCKAAPNDIDARKQLKACEKEYRLREFEKAIKVDTDVKTIEQILGNPDDIVVPDSYDGPRYDNEITEDYINQLLEYQKEQKTIHKKYVYKTVINARKHFEKKESLVNITIPENGRITVCGDVHGQYYDLLHIFEVNGKPSPTNLYLFNGDFVDRGSFSLEVIMLLLSYVLLYPDCFFLNRGNHETIDMNKVYGFEGECTSKFTENLFKGFIELFNSLPLAYTIENKIFVVHGGLSEDGVTLDDIRKIDRFRQPGQGGLMSDLLWTDPQPAKGRGPSKRGVGFQFGPDVTENFLKRNNLDLLIRSHEVKQDGYEIAHDGKCVTVFSAPNYCDQMGNLGAFINFDKSLQPKYNTFKASDHPTIPAMKYAKSFFGF</sequence>
<keyword evidence="11" id="KW-0539">Nucleus</keyword>
<evidence type="ECO:0000313" key="18">
    <source>
        <dbReference type="EMBL" id="ORX43972.1"/>
    </source>
</evidence>
<dbReference type="Proteomes" id="UP000193719">
    <property type="component" value="Unassembled WGS sequence"/>
</dbReference>
<keyword evidence="8 15" id="KW-0802">TPR repeat</keyword>
<dbReference type="SUPFAM" id="SSF56300">
    <property type="entry name" value="Metallo-dependent phosphatases"/>
    <property type="match status" value="1"/>
</dbReference>
<feature type="domain" description="Serine/threonine specific protein phosphatases" evidence="17">
    <location>
        <begin position="303"/>
        <end position="308"/>
    </location>
</feature>
<dbReference type="PROSITE" id="PS50005">
    <property type="entry name" value="TPR"/>
    <property type="match status" value="1"/>
</dbReference>
<evidence type="ECO:0000256" key="7">
    <source>
        <dbReference type="ARBA" id="ARBA00022801"/>
    </source>
</evidence>
<dbReference type="PIRSF" id="PIRSF033096">
    <property type="entry name" value="PPPtase_5"/>
    <property type="match status" value="1"/>
</dbReference>
<dbReference type="InterPro" id="IPR013235">
    <property type="entry name" value="PPP_dom"/>
</dbReference>
<keyword evidence="7 16" id="KW-0378">Hydrolase</keyword>
<dbReference type="GO" id="GO:0005634">
    <property type="term" value="C:nucleus"/>
    <property type="evidence" value="ECO:0007669"/>
    <property type="project" value="UniProtKB-SubCell"/>
</dbReference>
<evidence type="ECO:0000256" key="2">
    <source>
        <dbReference type="ARBA" id="ARBA00001946"/>
    </source>
</evidence>
<dbReference type="InterPro" id="IPR029052">
    <property type="entry name" value="Metallo-depent_PP-like"/>
</dbReference>
<feature type="repeat" description="TPR" evidence="15">
    <location>
        <begin position="31"/>
        <end position="64"/>
    </location>
</feature>
<dbReference type="InterPro" id="IPR019734">
    <property type="entry name" value="TPR_rpt"/>
</dbReference>
<comment type="cofactor">
    <cofactor evidence="1">
        <name>Mn(2+)</name>
        <dbReference type="ChEBI" id="CHEBI:29035"/>
    </cofactor>
</comment>
<organism evidence="18 19">
    <name type="scientific">Piromyces finnis</name>
    <dbReference type="NCBI Taxonomy" id="1754191"/>
    <lineage>
        <taxon>Eukaryota</taxon>
        <taxon>Fungi</taxon>
        <taxon>Fungi incertae sedis</taxon>
        <taxon>Chytridiomycota</taxon>
        <taxon>Chytridiomycota incertae sedis</taxon>
        <taxon>Neocallimastigomycetes</taxon>
        <taxon>Neocallimastigales</taxon>
        <taxon>Neocallimastigaceae</taxon>
        <taxon>Piromyces</taxon>
    </lineage>
</organism>
<dbReference type="PRINTS" id="PR00114">
    <property type="entry name" value="STPHPHTASE"/>
</dbReference>
<protein>
    <recommendedName>
        <fullName evidence="16">Serine/threonine-protein phosphatase</fullName>
        <ecNumber evidence="16">3.1.3.16</ecNumber>
    </recommendedName>
</protein>
<evidence type="ECO:0000256" key="16">
    <source>
        <dbReference type="RuleBase" id="RU004273"/>
    </source>
</evidence>
<dbReference type="PANTHER" id="PTHR45668:SF5">
    <property type="entry name" value="SERINE_THREONINE-PROTEIN PHOSPHATASE 5"/>
    <property type="match status" value="1"/>
</dbReference>
<reference evidence="18 19" key="1">
    <citation type="submission" date="2016-08" db="EMBL/GenBank/DDBJ databases">
        <title>Genomes of anaerobic fungi encode conserved fungal cellulosomes for biomass hydrolysis.</title>
        <authorList>
            <consortium name="DOE Joint Genome Institute"/>
            <person name="Haitjema C.H."/>
            <person name="Gilmore S.P."/>
            <person name="Henske J.K."/>
            <person name="Solomon K.V."/>
            <person name="De Groot R."/>
            <person name="Kuo A."/>
            <person name="Mondo S.J."/>
            <person name="Salamov A.A."/>
            <person name="Labutti K."/>
            <person name="Zhao Z."/>
            <person name="Chiniquy J."/>
            <person name="Barry K."/>
            <person name="Brewer H.M."/>
            <person name="Purvine S.O."/>
            <person name="Wright A.T."/>
            <person name="Boxma B."/>
            <person name="Van Alen T."/>
            <person name="Hackstein J.H."/>
            <person name="Baker S.E."/>
            <person name="Grigoriev I.V."/>
            <person name="O'Malley M.A."/>
        </authorList>
    </citation>
    <scope>NUCLEOTIDE SEQUENCE [LARGE SCALE GENOMIC DNA]</scope>
    <source>
        <strain evidence="19">finn</strain>
    </source>
</reference>
<dbReference type="SMART" id="SM00028">
    <property type="entry name" value="TPR"/>
    <property type="match status" value="3"/>
</dbReference>
<evidence type="ECO:0000256" key="3">
    <source>
        <dbReference type="ARBA" id="ARBA00004123"/>
    </source>
</evidence>
<evidence type="ECO:0000256" key="4">
    <source>
        <dbReference type="ARBA" id="ARBA00008786"/>
    </source>
</evidence>
<evidence type="ECO:0000256" key="9">
    <source>
        <dbReference type="ARBA" id="ARBA00022912"/>
    </source>
</evidence>
<dbReference type="CDD" id="cd07417">
    <property type="entry name" value="MPP_PP5_C"/>
    <property type="match status" value="1"/>
</dbReference>
<dbReference type="Pfam" id="PF08321">
    <property type="entry name" value="PPP5"/>
    <property type="match status" value="1"/>
</dbReference>
<dbReference type="GO" id="GO:0046872">
    <property type="term" value="F:metal ion binding"/>
    <property type="evidence" value="ECO:0007669"/>
    <property type="project" value="UniProtKB-KW"/>
</dbReference>
<comment type="subcellular location">
    <subcellularLocation>
        <location evidence="3">Nucleus</location>
    </subcellularLocation>
</comment>
<dbReference type="Pfam" id="PF00149">
    <property type="entry name" value="Metallophos"/>
    <property type="match status" value="1"/>
</dbReference>
<feature type="active site" description="Proton donor/acceptor" evidence="14">
    <location>
        <position position="307"/>
    </location>
</feature>
<dbReference type="Gene3D" id="1.25.40.10">
    <property type="entry name" value="Tetratricopeptide repeat domain"/>
    <property type="match status" value="1"/>
</dbReference>
<evidence type="ECO:0000256" key="1">
    <source>
        <dbReference type="ARBA" id="ARBA00001936"/>
    </source>
</evidence>
<dbReference type="EC" id="3.1.3.16" evidence="16"/>
<name>A0A1Y1UZC8_9FUNG</name>
<evidence type="ECO:0000256" key="11">
    <source>
        <dbReference type="ARBA" id="ARBA00023242"/>
    </source>
</evidence>
<evidence type="ECO:0000256" key="14">
    <source>
        <dbReference type="PIRSR" id="PIRSR033096-1"/>
    </source>
</evidence>
<evidence type="ECO:0000256" key="6">
    <source>
        <dbReference type="ARBA" id="ARBA00022737"/>
    </source>
</evidence>
<dbReference type="InterPro" id="IPR004843">
    <property type="entry name" value="Calcineurin-like_PHP"/>
</dbReference>
<comment type="caution">
    <text evidence="18">The sequence shown here is derived from an EMBL/GenBank/DDBJ whole genome shotgun (WGS) entry which is preliminary data.</text>
</comment>
<dbReference type="Pfam" id="PF13414">
    <property type="entry name" value="TPR_11"/>
    <property type="match status" value="1"/>
</dbReference>
<dbReference type="InterPro" id="IPR051134">
    <property type="entry name" value="PPP_phosphatase"/>
</dbReference>
<dbReference type="OrthoDB" id="445564at2759"/>
<gene>
    <name evidence="18" type="ORF">BCR36DRAFT_132784</name>
</gene>
<evidence type="ECO:0000256" key="15">
    <source>
        <dbReference type="PROSITE-ProRule" id="PRU00339"/>
    </source>
</evidence>
<dbReference type="EMBL" id="MCFH01000049">
    <property type="protein sequence ID" value="ORX43972.1"/>
    <property type="molecule type" value="Genomic_DNA"/>
</dbReference>
<accession>A0A1Y1UZC8</accession>
<dbReference type="Gene3D" id="3.60.21.10">
    <property type="match status" value="1"/>
</dbReference>
<keyword evidence="9" id="KW-0904">Protein phosphatase</keyword>
<evidence type="ECO:0000259" key="17">
    <source>
        <dbReference type="PROSITE" id="PS00125"/>
    </source>
</evidence>
<comment type="catalytic activity">
    <reaction evidence="13">
        <text>O-phospho-L-threonyl-[protein] + H2O = L-threonyl-[protein] + phosphate</text>
        <dbReference type="Rhea" id="RHEA:47004"/>
        <dbReference type="Rhea" id="RHEA-COMP:11060"/>
        <dbReference type="Rhea" id="RHEA-COMP:11605"/>
        <dbReference type="ChEBI" id="CHEBI:15377"/>
        <dbReference type="ChEBI" id="CHEBI:30013"/>
        <dbReference type="ChEBI" id="CHEBI:43474"/>
        <dbReference type="ChEBI" id="CHEBI:61977"/>
        <dbReference type="EC" id="3.1.3.16"/>
    </reaction>
    <physiologicalReaction direction="left-to-right" evidence="13">
        <dbReference type="Rhea" id="RHEA:47005"/>
    </physiologicalReaction>
</comment>
<keyword evidence="6" id="KW-0677">Repeat</keyword>
<dbReference type="PANTHER" id="PTHR45668">
    <property type="entry name" value="SERINE/THREONINE-PROTEIN PHOSPHATASE 5-RELATED"/>
    <property type="match status" value="1"/>
</dbReference>